<dbReference type="EMBL" id="CP102173">
    <property type="protein sequence ID" value="UUP14580.1"/>
    <property type="molecule type" value="Genomic_DNA"/>
</dbReference>
<proteinExistence type="predicted"/>
<sequence>MRWDRLFQDLEAQASDIERDERDALVAELRDEQWAQTSWRDLAGGTVALEVLGAGRIEGRATLVNERLLQVSGDRVDHVIATRAVLVVHSAQRRADEVGRVGAALGWGQVFRALRDAGEPVTIRLVDGSAREGVPDVVGGDFVRVTAQSGRSQDIVWAAIAMVSGRT</sequence>
<reference evidence="1 2" key="1">
    <citation type="submission" date="2022-08" db="EMBL/GenBank/DDBJ databases">
        <title>novel species in genus Aeromicrobium.</title>
        <authorList>
            <person name="Ye L."/>
        </authorList>
    </citation>
    <scope>NUCLEOTIDE SEQUENCE [LARGE SCALE GENOMIC DNA]</scope>
    <source>
        <strain evidence="2">zg-Y1379</strain>
    </source>
</reference>
<evidence type="ECO:0000313" key="1">
    <source>
        <dbReference type="EMBL" id="UUP14580.1"/>
    </source>
</evidence>
<dbReference type="RefSeq" id="WP_232398412.1">
    <property type="nucleotide sequence ID" value="NZ_CP102173.1"/>
</dbReference>
<evidence type="ECO:0000313" key="2">
    <source>
        <dbReference type="Proteomes" id="UP001316184"/>
    </source>
</evidence>
<accession>A0ABY5M8X4</accession>
<keyword evidence="2" id="KW-1185">Reference proteome</keyword>
<protein>
    <submittedName>
        <fullName evidence="1">Uncharacterized protein</fullName>
    </submittedName>
</protein>
<name>A0ABY5M8X4_9ACTN</name>
<gene>
    <name evidence="1" type="ORF">NQV15_04510</name>
</gene>
<organism evidence="1 2">
    <name type="scientific">Aeromicrobium wangtongii</name>
    <dbReference type="NCBI Taxonomy" id="2969247"/>
    <lineage>
        <taxon>Bacteria</taxon>
        <taxon>Bacillati</taxon>
        <taxon>Actinomycetota</taxon>
        <taxon>Actinomycetes</taxon>
        <taxon>Propionibacteriales</taxon>
        <taxon>Nocardioidaceae</taxon>
        <taxon>Aeromicrobium</taxon>
    </lineage>
</organism>
<dbReference type="Proteomes" id="UP001316184">
    <property type="component" value="Chromosome"/>
</dbReference>